<name>A0A545TPA8_9PROT</name>
<dbReference type="EMBL" id="VHSH01000005">
    <property type="protein sequence ID" value="TQV79060.1"/>
    <property type="molecule type" value="Genomic_DNA"/>
</dbReference>
<proteinExistence type="predicted"/>
<dbReference type="InterPro" id="IPR005123">
    <property type="entry name" value="Oxoglu/Fe-dep_dioxygenase_dom"/>
</dbReference>
<evidence type="ECO:0000259" key="1">
    <source>
        <dbReference type="PROSITE" id="PS51471"/>
    </source>
</evidence>
<accession>A0A545TPA8</accession>
<organism evidence="2 3">
    <name type="scientific">Denitrobaculum tricleocarpae</name>
    <dbReference type="NCBI Taxonomy" id="2591009"/>
    <lineage>
        <taxon>Bacteria</taxon>
        <taxon>Pseudomonadati</taxon>
        <taxon>Pseudomonadota</taxon>
        <taxon>Alphaproteobacteria</taxon>
        <taxon>Rhodospirillales</taxon>
        <taxon>Rhodospirillaceae</taxon>
        <taxon>Denitrobaculum</taxon>
    </lineage>
</organism>
<dbReference type="AlphaFoldDB" id="A0A545TPA8"/>
<dbReference type="Proteomes" id="UP000315252">
    <property type="component" value="Unassembled WGS sequence"/>
</dbReference>
<comment type="caution">
    <text evidence="2">The sequence shown here is derived from an EMBL/GenBank/DDBJ whole genome shotgun (WGS) entry which is preliminary data.</text>
</comment>
<dbReference type="OrthoDB" id="255432at2"/>
<reference evidence="2 3" key="1">
    <citation type="submission" date="2019-06" db="EMBL/GenBank/DDBJ databases">
        <title>Whole genome sequence for Rhodospirillaceae sp. R148.</title>
        <authorList>
            <person name="Wang G."/>
        </authorList>
    </citation>
    <scope>NUCLEOTIDE SEQUENCE [LARGE SCALE GENOMIC DNA]</scope>
    <source>
        <strain evidence="2 3">R148</strain>
    </source>
</reference>
<dbReference type="Pfam" id="PF13640">
    <property type="entry name" value="2OG-FeII_Oxy_3"/>
    <property type="match status" value="1"/>
</dbReference>
<sequence>MQGAAPYGVLQYVIRNRQIQKYLDEKLARRIRPEVEKAFQTGFSKREDYRIAAYAAASGDSLAAHRDNPTAKTRHRRFSVFVTLNAEDFEGGALRFREYGCQDYRVGTGSAIIWSCSLLHEVRPVTQGQRFILGTHFFGN</sequence>
<gene>
    <name evidence="2" type="ORF">FKG95_15385</name>
</gene>
<evidence type="ECO:0000313" key="3">
    <source>
        <dbReference type="Proteomes" id="UP000315252"/>
    </source>
</evidence>
<dbReference type="SUPFAM" id="SSF51197">
    <property type="entry name" value="Clavaminate synthase-like"/>
    <property type="match status" value="1"/>
</dbReference>
<protein>
    <submittedName>
        <fullName evidence="2">2OG-Fe(II) oxygenase</fullName>
    </submittedName>
</protein>
<keyword evidence="3" id="KW-1185">Reference proteome</keyword>
<dbReference type="InterPro" id="IPR044862">
    <property type="entry name" value="Pro_4_hyd_alph_FE2OG_OXY"/>
</dbReference>
<dbReference type="Gene3D" id="2.60.120.620">
    <property type="entry name" value="q2cbj1_9rhob like domain"/>
    <property type="match status" value="1"/>
</dbReference>
<evidence type="ECO:0000313" key="2">
    <source>
        <dbReference type="EMBL" id="TQV79060.1"/>
    </source>
</evidence>
<feature type="domain" description="Fe2OG dioxygenase" evidence="1">
    <location>
        <begin position="45"/>
        <end position="140"/>
    </location>
</feature>
<dbReference type="PROSITE" id="PS51471">
    <property type="entry name" value="FE2OG_OXY"/>
    <property type="match status" value="1"/>
</dbReference>